<keyword evidence="2" id="KW-1133">Transmembrane helix</keyword>
<dbReference type="SMART" id="SM00848">
    <property type="entry name" value="Inhibitor_I29"/>
    <property type="match status" value="1"/>
</dbReference>
<dbReference type="InterPro" id="IPR013201">
    <property type="entry name" value="Prot_inhib_I29"/>
</dbReference>
<comment type="caution">
    <text evidence="4">The sequence shown here is derived from an EMBL/GenBank/DDBJ whole genome shotgun (WGS) entry which is preliminary data.</text>
</comment>
<organism evidence="4 5">
    <name type="scientific">Camellia sinensis var. sinensis</name>
    <name type="common">China tea</name>
    <dbReference type="NCBI Taxonomy" id="542762"/>
    <lineage>
        <taxon>Eukaryota</taxon>
        <taxon>Viridiplantae</taxon>
        <taxon>Streptophyta</taxon>
        <taxon>Embryophyta</taxon>
        <taxon>Tracheophyta</taxon>
        <taxon>Spermatophyta</taxon>
        <taxon>Magnoliopsida</taxon>
        <taxon>eudicotyledons</taxon>
        <taxon>Gunneridae</taxon>
        <taxon>Pentapetalae</taxon>
        <taxon>asterids</taxon>
        <taxon>Ericales</taxon>
        <taxon>Theaceae</taxon>
        <taxon>Camellia</taxon>
    </lineage>
</organism>
<name>A0A4S4ERL8_CAMSN</name>
<dbReference type="STRING" id="542762.A0A4S4ERL8"/>
<dbReference type="Proteomes" id="UP000306102">
    <property type="component" value="Unassembled WGS sequence"/>
</dbReference>
<accession>A0A4S4ERL8</accession>
<protein>
    <recommendedName>
        <fullName evidence="3">Cathepsin propeptide inhibitor domain-containing protein</fullName>
    </recommendedName>
</protein>
<proteinExistence type="inferred from homology"/>
<dbReference type="InterPro" id="IPR038765">
    <property type="entry name" value="Papain-like_cys_pep_sf"/>
</dbReference>
<reference evidence="4 5" key="1">
    <citation type="journal article" date="2018" name="Proc. Natl. Acad. Sci. U.S.A.">
        <title>Draft genome sequence of Camellia sinensis var. sinensis provides insights into the evolution of the tea genome and tea quality.</title>
        <authorList>
            <person name="Wei C."/>
            <person name="Yang H."/>
            <person name="Wang S."/>
            <person name="Zhao J."/>
            <person name="Liu C."/>
            <person name="Gao L."/>
            <person name="Xia E."/>
            <person name="Lu Y."/>
            <person name="Tai Y."/>
            <person name="She G."/>
            <person name="Sun J."/>
            <person name="Cao H."/>
            <person name="Tong W."/>
            <person name="Gao Q."/>
            <person name="Li Y."/>
            <person name="Deng W."/>
            <person name="Jiang X."/>
            <person name="Wang W."/>
            <person name="Chen Q."/>
            <person name="Zhang S."/>
            <person name="Li H."/>
            <person name="Wu J."/>
            <person name="Wang P."/>
            <person name="Li P."/>
            <person name="Shi C."/>
            <person name="Zheng F."/>
            <person name="Jian J."/>
            <person name="Huang B."/>
            <person name="Shan D."/>
            <person name="Shi M."/>
            <person name="Fang C."/>
            <person name="Yue Y."/>
            <person name="Li F."/>
            <person name="Li D."/>
            <person name="Wei S."/>
            <person name="Han B."/>
            <person name="Jiang C."/>
            <person name="Yin Y."/>
            <person name="Xia T."/>
            <person name="Zhang Z."/>
            <person name="Bennetzen J.L."/>
            <person name="Zhao S."/>
            <person name="Wan X."/>
        </authorList>
    </citation>
    <scope>NUCLEOTIDE SEQUENCE [LARGE SCALE GENOMIC DNA]</scope>
    <source>
        <strain evidence="5">cv. Shuchazao</strain>
        <tissue evidence="4">Leaf</tissue>
    </source>
</reference>
<keyword evidence="2" id="KW-0812">Transmembrane</keyword>
<dbReference type="GO" id="GO:0006508">
    <property type="term" value="P:proteolysis"/>
    <property type="evidence" value="ECO:0007669"/>
    <property type="project" value="InterPro"/>
</dbReference>
<sequence length="249" mass="28777">MGWSRSLVSMAVVVVMSMMVFVLSTAVDMWTDEKSVVWRRSEEELMSMYESWVVKHGKSYNGEAMAVGEKERRFEIFKENLRFIEEHNAENRSYKVGLNKFADLTNEEYRSMYLGGAKAGTRRRPSMPKVTDRYAPRLNEALPDSVDWRKEGAVVQVKDQGSCGMGFQITEKKRRKRARASGGARVGLKRWWWCDGVGRSRRKSSCAAERLFRGSLDRRRWKPNPESIGNLDCFGLRLLNQHNNTLVIH</sequence>
<feature type="domain" description="Cathepsin propeptide inhibitor" evidence="3">
    <location>
        <begin position="49"/>
        <end position="109"/>
    </location>
</feature>
<dbReference type="Gene3D" id="1.10.287.2250">
    <property type="match status" value="1"/>
</dbReference>
<keyword evidence="5" id="KW-1185">Reference proteome</keyword>
<evidence type="ECO:0000256" key="1">
    <source>
        <dbReference type="ARBA" id="ARBA00008455"/>
    </source>
</evidence>
<comment type="similarity">
    <text evidence="1">Belongs to the peptidase C1 family.</text>
</comment>
<gene>
    <name evidence="4" type="ORF">TEA_026343</name>
</gene>
<dbReference type="InterPro" id="IPR000668">
    <property type="entry name" value="Peptidase_C1A_C"/>
</dbReference>
<feature type="transmembrane region" description="Helical" evidence="2">
    <location>
        <begin position="6"/>
        <end position="30"/>
    </location>
</feature>
<dbReference type="InterPro" id="IPR013128">
    <property type="entry name" value="Peptidase_C1A"/>
</dbReference>
<dbReference type="Gene3D" id="3.90.70.10">
    <property type="entry name" value="Cysteine proteinases"/>
    <property type="match status" value="1"/>
</dbReference>
<evidence type="ECO:0000259" key="3">
    <source>
        <dbReference type="SMART" id="SM00848"/>
    </source>
</evidence>
<dbReference type="Pfam" id="PF08246">
    <property type="entry name" value="Inhibitor_I29"/>
    <property type="match status" value="1"/>
</dbReference>
<keyword evidence="2" id="KW-0472">Membrane</keyword>
<evidence type="ECO:0000313" key="4">
    <source>
        <dbReference type="EMBL" id="THG19460.1"/>
    </source>
</evidence>
<dbReference type="Pfam" id="PF00112">
    <property type="entry name" value="Peptidase_C1"/>
    <property type="match status" value="1"/>
</dbReference>
<evidence type="ECO:0000256" key="2">
    <source>
        <dbReference type="SAM" id="Phobius"/>
    </source>
</evidence>
<dbReference type="SUPFAM" id="SSF54001">
    <property type="entry name" value="Cysteine proteinases"/>
    <property type="match status" value="1"/>
</dbReference>
<dbReference type="AlphaFoldDB" id="A0A4S4ERL8"/>
<dbReference type="PANTHER" id="PTHR12411">
    <property type="entry name" value="CYSTEINE PROTEASE FAMILY C1-RELATED"/>
    <property type="match status" value="1"/>
</dbReference>
<dbReference type="EMBL" id="SDRB02002419">
    <property type="protein sequence ID" value="THG19460.1"/>
    <property type="molecule type" value="Genomic_DNA"/>
</dbReference>
<evidence type="ECO:0000313" key="5">
    <source>
        <dbReference type="Proteomes" id="UP000306102"/>
    </source>
</evidence>
<dbReference type="GO" id="GO:0008234">
    <property type="term" value="F:cysteine-type peptidase activity"/>
    <property type="evidence" value="ECO:0007669"/>
    <property type="project" value="InterPro"/>
</dbReference>